<protein>
    <recommendedName>
        <fullName evidence="4">SGNH domain-containing protein</fullName>
    </recommendedName>
</protein>
<accession>R7T5E0</accession>
<proteinExistence type="predicted"/>
<sequence length="519" mass="60037">MPYAVRLLASAALAVAVYIGIILSGDYLIKPEHTVTKRSFRVHPTLEAEVVRTTMVPDLVKSALVPANISRETLLTRTLKRKKLRKRRIIRLEEKLSSNLTQTFTIPNSTLAIKESFPMVPLCIDVNNRTVPIDSINTTDLQPAKKNVHDATLDKLEDVDVAASKSDSLPSFIKPGECTRARRESRSGLPVCTTELFRQYYERMGRFPECGEWVGTEGYGFAQKYELDFCRLQPYNWPECSMKKNFKHFLMMGDSTGWRLFMAMINSTIAMGGECTLARSEGSFSMSPSIEYFSMNRSSLRAAMVIQNRRCGWCRSATYNCDLRTYSGVHTIRYDFLPSYRFLDQSITIPYNQIQKSRVRVRPANFFQEFVFNTYLRMVGKPDALVFSFPLNHEKRNQDAPRHFRYLINLVSRSLPRTTEVYWLPTATEFEAKRKSEQYVNVTYGPDKLLAGDQIYRINTLLYKEVEPYLLNSTYNMHAFVNTVNMSLSKEHWSEDGVHFNYLWYRHVVWTLLSIMCAF</sequence>
<reference evidence="2" key="3">
    <citation type="submission" date="2015-06" db="UniProtKB">
        <authorList>
            <consortium name="EnsemblMetazoa"/>
        </authorList>
    </citation>
    <scope>IDENTIFICATION</scope>
</reference>
<evidence type="ECO:0000313" key="3">
    <source>
        <dbReference type="Proteomes" id="UP000014760"/>
    </source>
</evidence>
<organism evidence="1">
    <name type="scientific">Capitella teleta</name>
    <name type="common">Polychaete worm</name>
    <dbReference type="NCBI Taxonomy" id="283909"/>
    <lineage>
        <taxon>Eukaryota</taxon>
        <taxon>Metazoa</taxon>
        <taxon>Spiralia</taxon>
        <taxon>Lophotrochozoa</taxon>
        <taxon>Annelida</taxon>
        <taxon>Polychaeta</taxon>
        <taxon>Sedentaria</taxon>
        <taxon>Scolecida</taxon>
        <taxon>Capitellidae</taxon>
        <taxon>Capitella</taxon>
    </lineage>
</organism>
<dbReference type="EMBL" id="KB311873">
    <property type="protein sequence ID" value="ELT88333.1"/>
    <property type="molecule type" value="Genomic_DNA"/>
</dbReference>
<gene>
    <name evidence="1" type="ORF">CAPTEDRAFT_185277</name>
</gene>
<keyword evidence="3" id="KW-1185">Reference proteome</keyword>
<dbReference type="HOGENOM" id="CLU_525032_0_0_1"/>
<dbReference type="OrthoDB" id="6319519at2759"/>
<evidence type="ECO:0000313" key="2">
    <source>
        <dbReference type="EnsemblMetazoa" id="CapteP185277"/>
    </source>
</evidence>
<evidence type="ECO:0000313" key="1">
    <source>
        <dbReference type="EMBL" id="ELT88333.1"/>
    </source>
</evidence>
<dbReference type="EnsemblMetazoa" id="CapteT185277">
    <property type="protein sequence ID" value="CapteP185277"/>
    <property type="gene ID" value="CapteG185277"/>
</dbReference>
<dbReference type="Proteomes" id="UP000014760">
    <property type="component" value="Unassembled WGS sequence"/>
</dbReference>
<reference evidence="3" key="1">
    <citation type="submission" date="2012-12" db="EMBL/GenBank/DDBJ databases">
        <authorList>
            <person name="Hellsten U."/>
            <person name="Grimwood J."/>
            <person name="Chapman J.A."/>
            <person name="Shapiro H."/>
            <person name="Aerts A."/>
            <person name="Otillar R.P."/>
            <person name="Terry A.Y."/>
            <person name="Boore J.L."/>
            <person name="Simakov O."/>
            <person name="Marletaz F."/>
            <person name="Cho S.-J."/>
            <person name="Edsinger-Gonzales E."/>
            <person name="Havlak P."/>
            <person name="Kuo D.-H."/>
            <person name="Larsson T."/>
            <person name="Lv J."/>
            <person name="Arendt D."/>
            <person name="Savage R."/>
            <person name="Osoegawa K."/>
            <person name="de Jong P."/>
            <person name="Lindberg D.R."/>
            <person name="Seaver E.C."/>
            <person name="Weisblat D.A."/>
            <person name="Putnam N.H."/>
            <person name="Grigoriev I.V."/>
            <person name="Rokhsar D.S."/>
        </authorList>
    </citation>
    <scope>NUCLEOTIDE SEQUENCE</scope>
    <source>
        <strain evidence="3">I ESC-2004</strain>
    </source>
</reference>
<name>R7T5E0_CAPTE</name>
<evidence type="ECO:0008006" key="4">
    <source>
        <dbReference type="Google" id="ProtNLM"/>
    </source>
</evidence>
<dbReference type="AlphaFoldDB" id="R7T5E0"/>
<reference evidence="1 3" key="2">
    <citation type="journal article" date="2013" name="Nature">
        <title>Insights into bilaterian evolution from three spiralian genomes.</title>
        <authorList>
            <person name="Simakov O."/>
            <person name="Marletaz F."/>
            <person name="Cho S.J."/>
            <person name="Edsinger-Gonzales E."/>
            <person name="Havlak P."/>
            <person name="Hellsten U."/>
            <person name="Kuo D.H."/>
            <person name="Larsson T."/>
            <person name="Lv J."/>
            <person name="Arendt D."/>
            <person name="Savage R."/>
            <person name="Osoegawa K."/>
            <person name="de Jong P."/>
            <person name="Grimwood J."/>
            <person name="Chapman J.A."/>
            <person name="Shapiro H."/>
            <person name="Aerts A."/>
            <person name="Otillar R.P."/>
            <person name="Terry A.Y."/>
            <person name="Boore J.L."/>
            <person name="Grigoriev I.V."/>
            <person name="Lindberg D.R."/>
            <person name="Seaver E.C."/>
            <person name="Weisblat D.A."/>
            <person name="Putnam N.H."/>
            <person name="Rokhsar D.S."/>
        </authorList>
    </citation>
    <scope>NUCLEOTIDE SEQUENCE</scope>
    <source>
        <strain evidence="1 3">I ESC-2004</strain>
    </source>
</reference>
<dbReference type="EMBL" id="AMQN01003462">
    <property type="status" value="NOT_ANNOTATED_CDS"/>
    <property type="molecule type" value="Genomic_DNA"/>
</dbReference>